<comment type="caution">
    <text evidence="1">The sequence shown here is derived from an EMBL/GenBank/DDBJ whole genome shotgun (WGS) entry which is preliminary data.</text>
</comment>
<protein>
    <recommendedName>
        <fullName evidence="3">RRM domain-containing protein</fullName>
    </recommendedName>
</protein>
<accession>A0A392SBC9</accession>
<evidence type="ECO:0000313" key="2">
    <source>
        <dbReference type="Proteomes" id="UP000265520"/>
    </source>
</evidence>
<evidence type="ECO:0008006" key="3">
    <source>
        <dbReference type="Google" id="ProtNLM"/>
    </source>
</evidence>
<proteinExistence type="predicted"/>
<dbReference type="EMBL" id="LXQA010340328">
    <property type="protein sequence ID" value="MCI45166.1"/>
    <property type="molecule type" value="Genomic_DNA"/>
</dbReference>
<name>A0A392SBC9_9FABA</name>
<dbReference type="InterPro" id="IPR035979">
    <property type="entry name" value="RBD_domain_sf"/>
</dbReference>
<dbReference type="GO" id="GO:0003676">
    <property type="term" value="F:nucleic acid binding"/>
    <property type="evidence" value="ECO:0007669"/>
    <property type="project" value="InterPro"/>
</dbReference>
<reference evidence="1 2" key="1">
    <citation type="journal article" date="2018" name="Front. Plant Sci.">
        <title>Red Clover (Trifolium pratense) and Zigzag Clover (T. medium) - A Picture of Genomic Similarities and Differences.</title>
        <authorList>
            <person name="Dluhosova J."/>
            <person name="Istvanek J."/>
            <person name="Nedelnik J."/>
            <person name="Repkova J."/>
        </authorList>
    </citation>
    <scope>NUCLEOTIDE SEQUENCE [LARGE SCALE GENOMIC DNA]</scope>
    <source>
        <strain evidence="2">cv. 10/8</strain>
        <tissue evidence="1">Leaf</tissue>
    </source>
</reference>
<dbReference type="CDD" id="cd00590">
    <property type="entry name" value="RRM_SF"/>
    <property type="match status" value="1"/>
</dbReference>
<dbReference type="Proteomes" id="UP000265520">
    <property type="component" value="Unassembled WGS sequence"/>
</dbReference>
<dbReference type="SUPFAM" id="SSF54928">
    <property type="entry name" value="RNA-binding domain, RBD"/>
    <property type="match status" value="1"/>
</dbReference>
<feature type="non-terminal residue" evidence="1">
    <location>
        <position position="63"/>
    </location>
</feature>
<dbReference type="AlphaFoldDB" id="A0A392SBC9"/>
<evidence type="ECO:0000313" key="1">
    <source>
        <dbReference type="EMBL" id="MCI45166.1"/>
    </source>
</evidence>
<keyword evidence="2" id="KW-1185">Reference proteome</keyword>
<sequence>MNIVVAPRRRQEDRFGKGRIDRKTQVTSFYFTNFPDEVTLQELRHRFTRIGEMEDIFIPGKKN</sequence>
<organism evidence="1 2">
    <name type="scientific">Trifolium medium</name>
    <dbReference type="NCBI Taxonomy" id="97028"/>
    <lineage>
        <taxon>Eukaryota</taxon>
        <taxon>Viridiplantae</taxon>
        <taxon>Streptophyta</taxon>
        <taxon>Embryophyta</taxon>
        <taxon>Tracheophyta</taxon>
        <taxon>Spermatophyta</taxon>
        <taxon>Magnoliopsida</taxon>
        <taxon>eudicotyledons</taxon>
        <taxon>Gunneridae</taxon>
        <taxon>Pentapetalae</taxon>
        <taxon>rosids</taxon>
        <taxon>fabids</taxon>
        <taxon>Fabales</taxon>
        <taxon>Fabaceae</taxon>
        <taxon>Papilionoideae</taxon>
        <taxon>50 kb inversion clade</taxon>
        <taxon>NPAAA clade</taxon>
        <taxon>Hologalegina</taxon>
        <taxon>IRL clade</taxon>
        <taxon>Trifolieae</taxon>
        <taxon>Trifolium</taxon>
    </lineage>
</organism>